<dbReference type="InterPro" id="IPR036388">
    <property type="entry name" value="WH-like_DNA-bd_sf"/>
</dbReference>
<evidence type="ECO:0000256" key="1">
    <source>
        <dbReference type="ARBA" id="ARBA00023125"/>
    </source>
</evidence>
<dbReference type="SUPFAM" id="SSF46785">
    <property type="entry name" value="Winged helix' DNA-binding domain"/>
    <property type="match status" value="1"/>
</dbReference>
<proteinExistence type="predicted"/>
<dbReference type="OrthoDB" id="9808360at2"/>
<reference evidence="2 3" key="1">
    <citation type="submission" date="2019-04" db="EMBL/GenBank/DDBJ databases">
        <title>Pedobacter sp. RP-3-15 sp. nov., isolated from Arctic soil.</title>
        <authorList>
            <person name="Dahal R.H."/>
            <person name="Kim D.-U."/>
        </authorList>
    </citation>
    <scope>NUCLEOTIDE SEQUENCE [LARGE SCALE GENOMIC DNA]</scope>
    <source>
        <strain evidence="2 3">RP-3-15</strain>
    </source>
</reference>
<dbReference type="InterPro" id="IPR030489">
    <property type="entry name" value="TR_Rrf2-type_CS"/>
</dbReference>
<dbReference type="AlphaFoldDB" id="A0A4U1CJA3"/>
<dbReference type="GO" id="GO:0005829">
    <property type="term" value="C:cytosol"/>
    <property type="evidence" value="ECO:0007669"/>
    <property type="project" value="TreeGrafter"/>
</dbReference>
<gene>
    <name evidence="2" type="ORF">FA047_12640</name>
</gene>
<dbReference type="Gene3D" id="1.10.10.10">
    <property type="entry name" value="Winged helix-like DNA-binding domain superfamily/Winged helix DNA-binding domain"/>
    <property type="match status" value="1"/>
</dbReference>
<dbReference type="NCBIfam" id="TIGR00738">
    <property type="entry name" value="rrf2_super"/>
    <property type="match status" value="1"/>
</dbReference>
<dbReference type="PROSITE" id="PS51197">
    <property type="entry name" value="HTH_RRF2_2"/>
    <property type="match status" value="1"/>
</dbReference>
<protein>
    <submittedName>
        <fullName evidence="2">Rrf2 family transcriptional regulator</fullName>
    </submittedName>
</protein>
<dbReference type="InterPro" id="IPR000944">
    <property type="entry name" value="Tscrpt_reg_Rrf2"/>
</dbReference>
<evidence type="ECO:0000313" key="2">
    <source>
        <dbReference type="EMBL" id="TKC06166.1"/>
    </source>
</evidence>
<name>A0A4U1CJA3_9SPHI</name>
<dbReference type="RefSeq" id="WP_136836425.1">
    <property type="nucleotide sequence ID" value="NZ_SWBQ01000003.1"/>
</dbReference>
<dbReference type="EMBL" id="SWBQ01000003">
    <property type="protein sequence ID" value="TKC06166.1"/>
    <property type="molecule type" value="Genomic_DNA"/>
</dbReference>
<organism evidence="2 3">
    <name type="scientific">Pedobacter frigoris</name>
    <dbReference type="NCBI Taxonomy" id="2571272"/>
    <lineage>
        <taxon>Bacteria</taxon>
        <taxon>Pseudomonadati</taxon>
        <taxon>Bacteroidota</taxon>
        <taxon>Sphingobacteriia</taxon>
        <taxon>Sphingobacteriales</taxon>
        <taxon>Sphingobacteriaceae</taxon>
        <taxon>Pedobacter</taxon>
    </lineage>
</organism>
<dbReference type="Proteomes" id="UP000307244">
    <property type="component" value="Unassembled WGS sequence"/>
</dbReference>
<evidence type="ECO:0000313" key="3">
    <source>
        <dbReference type="Proteomes" id="UP000307244"/>
    </source>
</evidence>
<dbReference type="GO" id="GO:0003700">
    <property type="term" value="F:DNA-binding transcription factor activity"/>
    <property type="evidence" value="ECO:0007669"/>
    <property type="project" value="TreeGrafter"/>
</dbReference>
<comment type="caution">
    <text evidence="2">The sequence shown here is derived from an EMBL/GenBank/DDBJ whole genome shotgun (WGS) entry which is preliminary data.</text>
</comment>
<dbReference type="PANTHER" id="PTHR33221">
    <property type="entry name" value="WINGED HELIX-TURN-HELIX TRANSCRIPTIONAL REGULATOR, RRF2 FAMILY"/>
    <property type="match status" value="1"/>
</dbReference>
<keyword evidence="1" id="KW-0238">DNA-binding</keyword>
<dbReference type="GO" id="GO:0003677">
    <property type="term" value="F:DNA binding"/>
    <property type="evidence" value="ECO:0007669"/>
    <property type="project" value="UniProtKB-KW"/>
</dbReference>
<dbReference type="PANTHER" id="PTHR33221:SF5">
    <property type="entry name" value="HTH-TYPE TRANSCRIPTIONAL REGULATOR ISCR"/>
    <property type="match status" value="1"/>
</dbReference>
<dbReference type="InterPro" id="IPR036390">
    <property type="entry name" value="WH_DNA-bd_sf"/>
</dbReference>
<accession>A0A4U1CJA3</accession>
<sequence length="156" mass="17062">MKITAQEEYGLRILLRIARFGNEGGVSIPMISETEGLSAAYAGKLTRTLRMAGYINSTPGYKGGYVLSKPASEININEVMKALGGSLYSTTYCGDFTGSTKLCTNSIDCSVRSLWQMVQFSVDQLLDKISLQDLIGNEKESNLNIQNTLALLYGKR</sequence>
<dbReference type="Pfam" id="PF02082">
    <property type="entry name" value="Rrf2"/>
    <property type="match status" value="1"/>
</dbReference>
<dbReference type="PROSITE" id="PS01332">
    <property type="entry name" value="HTH_RRF2_1"/>
    <property type="match status" value="1"/>
</dbReference>
<keyword evidence="3" id="KW-1185">Reference proteome</keyword>